<dbReference type="InterPro" id="IPR050563">
    <property type="entry name" value="4-hydroxybenzoyl-CoA_TE"/>
</dbReference>
<comment type="caution">
    <text evidence="1">The sequence shown here is derived from an EMBL/GenBank/DDBJ whole genome shotgun (WGS) entry which is preliminary data.</text>
</comment>
<name>A0A4Y9ADI1_9BACI</name>
<protein>
    <submittedName>
        <fullName evidence="1">Acyl-CoA thioesterase</fullName>
    </submittedName>
</protein>
<dbReference type="AlphaFoldDB" id="A0A4Y9ADI1"/>
<dbReference type="Pfam" id="PF13279">
    <property type="entry name" value="4HBT_2"/>
    <property type="match status" value="1"/>
</dbReference>
<dbReference type="OrthoDB" id="9799036at2"/>
<dbReference type="Gene3D" id="3.10.129.10">
    <property type="entry name" value="Hotdog Thioesterase"/>
    <property type="match status" value="1"/>
</dbReference>
<dbReference type="Proteomes" id="UP000298484">
    <property type="component" value="Unassembled WGS sequence"/>
</dbReference>
<dbReference type="PANTHER" id="PTHR31793:SF24">
    <property type="entry name" value="LONG-CHAIN ACYL-COA THIOESTERASE FADM"/>
    <property type="match status" value="1"/>
</dbReference>
<reference evidence="1 2" key="1">
    <citation type="submission" date="2019-03" db="EMBL/GenBank/DDBJ databases">
        <title>Genome sequence of Lentibacillus salicampi ATCC BAA-719.</title>
        <authorList>
            <person name="Maclea K.S."/>
            <person name="Simoes Junior M."/>
        </authorList>
    </citation>
    <scope>NUCLEOTIDE SEQUENCE [LARGE SCALE GENOMIC DNA]</scope>
    <source>
        <strain evidence="1 2">ATCC BAA-719</strain>
    </source>
</reference>
<dbReference type="RefSeq" id="WP_135108731.1">
    <property type="nucleotide sequence ID" value="NZ_SRHY01000003.1"/>
</dbReference>
<organism evidence="1 2">
    <name type="scientific">Lentibacillus salicampi</name>
    <dbReference type="NCBI Taxonomy" id="175306"/>
    <lineage>
        <taxon>Bacteria</taxon>
        <taxon>Bacillati</taxon>
        <taxon>Bacillota</taxon>
        <taxon>Bacilli</taxon>
        <taxon>Bacillales</taxon>
        <taxon>Bacillaceae</taxon>
        <taxon>Lentibacillus</taxon>
    </lineage>
</organism>
<gene>
    <name evidence="1" type="ORF">E4U82_03855</name>
</gene>
<dbReference type="EMBL" id="SRHY01000003">
    <property type="protein sequence ID" value="TFJ93958.1"/>
    <property type="molecule type" value="Genomic_DNA"/>
</dbReference>
<accession>A0A4Y9ADI1</accession>
<dbReference type="CDD" id="cd00586">
    <property type="entry name" value="4HBT"/>
    <property type="match status" value="1"/>
</dbReference>
<dbReference type="GO" id="GO:0047617">
    <property type="term" value="F:fatty acyl-CoA hydrolase activity"/>
    <property type="evidence" value="ECO:0007669"/>
    <property type="project" value="TreeGrafter"/>
</dbReference>
<dbReference type="SUPFAM" id="SSF54637">
    <property type="entry name" value="Thioesterase/thiol ester dehydrase-isomerase"/>
    <property type="match status" value="1"/>
</dbReference>
<keyword evidence="2" id="KW-1185">Reference proteome</keyword>
<evidence type="ECO:0000313" key="2">
    <source>
        <dbReference type="Proteomes" id="UP000298484"/>
    </source>
</evidence>
<proteinExistence type="predicted"/>
<evidence type="ECO:0000313" key="1">
    <source>
        <dbReference type="EMBL" id="TFJ93958.1"/>
    </source>
</evidence>
<dbReference type="PANTHER" id="PTHR31793">
    <property type="entry name" value="4-HYDROXYBENZOYL-COA THIOESTERASE FAMILY MEMBER"/>
    <property type="match status" value="1"/>
</dbReference>
<dbReference type="InterPro" id="IPR029069">
    <property type="entry name" value="HotDog_dom_sf"/>
</dbReference>
<sequence>MSKASYIENMEKWRSAFTFFIPVKIRFSETDMFGHVNNVSPFIYFEEARIEFLKSIGLFDDDSNNGAMPIVADLQCDYHKQIYFNEKLNLYVKVNHTGTTSFDIHYMGLNGEDELCLTGRGRMVYIKPDTGQPIPLSDAMKNSLMAV</sequence>